<keyword evidence="3" id="KW-1185">Reference proteome</keyword>
<comment type="caution">
    <text evidence="2">The sequence shown here is derived from an EMBL/GenBank/DDBJ whole genome shotgun (WGS) entry which is preliminary data.</text>
</comment>
<feature type="non-terminal residue" evidence="2">
    <location>
        <position position="1"/>
    </location>
</feature>
<evidence type="ECO:0000259" key="1">
    <source>
        <dbReference type="Pfam" id="PF10551"/>
    </source>
</evidence>
<dbReference type="InterPro" id="IPR018289">
    <property type="entry name" value="MULE_transposase_dom"/>
</dbReference>
<reference evidence="2" key="1">
    <citation type="submission" date="2019-08" db="EMBL/GenBank/DDBJ databases">
        <title>The improved chromosome-level genome for the pearl oyster Pinctada fucata martensii using PacBio sequencing and Hi-C.</title>
        <authorList>
            <person name="Zheng Z."/>
        </authorList>
    </citation>
    <scope>NUCLEOTIDE SEQUENCE</scope>
    <source>
        <strain evidence="2">ZZ-2019</strain>
        <tissue evidence="2">Adductor muscle</tissue>
    </source>
</reference>
<dbReference type="Pfam" id="PF10551">
    <property type="entry name" value="MULE"/>
    <property type="match status" value="1"/>
</dbReference>
<proteinExistence type="predicted"/>
<dbReference type="EMBL" id="VSWD01000012">
    <property type="protein sequence ID" value="KAK3085388.1"/>
    <property type="molecule type" value="Genomic_DNA"/>
</dbReference>
<dbReference type="PANTHER" id="PTHR47160">
    <property type="entry name" value="PUTATIVE-RELATED"/>
    <property type="match status" value="1"/>
</dbReference>
<dbReference type="Proteomes" id="UP001186944">
    <property type="component" value="Unassembled WGS sequence"/>
</dbReference>
<organism evidence="2 3">
    <name type="scientific">Pinctada imbricata</name>
    <name type="common">Atlantic pearl-oyster</name>
    <name type="synonym">Pinctada martensii</name>
    <dbReference type="NCBI Taxonomy" id="66713"/>
    <lineage>
        <taxon>Eukaryota</taxon>
        <taxon>Metazoa</taxon>
        <taxon>Spiralia</taxon>
        <taxon>Lophotrochozoa</taxon>
        <taxon>Mollusca</taxon>
        <taxon>Bivalvia</taxon>
        <taxon>Autobranchia</taxon>
        <taxon>Pteriomorphia</taxon>
        <taxon>Pterioida</taxon>
        <taxon>Pterioidea</taxon>
        <taxon>Pteriidae</taxon>
        <taxon>Pinctada</taxon>
    </lineage>
</organism>
<protein>
    <recommendedName>
        <fullName evidence="1">MULE transposase domain-containing protein</fullName>
    </recommendedName>
</protein>
<dbReference type="PANTHER" id="PTHR47160:SF10">
    <property type="entry name" value="MULE TRANSPOSASE DOMAIN-CONTAINING PROTEIN"/>
    <property type="match status" value="1"/>
</dbReference>
<gene>
    <name evidence="2" type="ORF">FSP39_002601</name>
</gene>
<feature type="domain" description="MULE transposase" evidence="1">
    <location>
        <begin position="17"/>
        <end position="81"/>
    </location>
</feature>
<name>A0AA88XHQ7_PINIB</name>
<evidence type="ECO:0000313" key="2">
    <source>
        <dbReference type="EMBL" id="KAK3085388.1"/>
    </source>
</evidence>
<accession>A0AA88XHQ7</accession>
<sequence length="250" mass="29134">FTQLFSVHAFIQRESCLKQVPLVFVLMSRRQKKDYDAVFTHINQLVPNQRVDAFTLDFEAAAWKSIQDICPGTSIQGCAFHWGQAVMRKVANLGLKSTYDQRKTTHQFIKKLLCLPLLPAAHILPTYQSLRESATTQQLTDLLDYLKQHMVEQQRLECPAVECFQADSWHRRFIGRAGGDKLHFYRLVPALKREAETIDITVQLVNEQQLTRYQRQTHKKTQQKLEDLWDRYEDKQIKTSVFLDAAGRLI</sequence>
<dbReference type="AlphaFoldDB" id="A0AA88XHQ7"/>
<evidence type="ECO:0000313" key="3">
    <source>
        <dbReference type="Proteomes" id="UP001186944"/>
    </source>
</evidence>